<reference evidence="2 3" key="1">
    <citation type="submission" date="2020-08" db="EMBL/GenBank/DDBJ databases">
        <title>Sequencing the genomes of 1000 actinobacteria strains.</title>
        <authorList>
            <person name="Klenk H.-P."/>
        </authorList>
    </citation>
    <scope>NUCLEOTIDE SEQUENCE [LARGE SCALE GENOMIC DNA]</scope>
    <source>
        <strain evidence="2 3">DSM 45859</strain>
    </source>
</reference>
<dbReference type="RefSeq" id="WP_184779224.1">
    <property type="nucleotide sequence ID" value="NZ_JACHMG010000001.1"/>
</dbReference>
<dbReference type="AlphaFoldDB" id="A0A840IQU3"/>
<comment type="caution">
    <text evidence="2">The sequence shown here is derived from an EMBL/GenBank/DDBJ whole genome shotgun (WGS) entry which is preliminary data.</text>
</comment>
<evidence type="ECO:0000313" key="3">
    <source>
        <dbReference type="Proteomes" id="UP000581769"/>
    </source>
</evidence>
<feature type="signal peptide" evidence="1">
    <location>
        <begin position="1"/>
        <end position="28"/>
    </location>
</feature>
<accession>A0A840IQU3</accession>
<protein>
    <recommendedName>
        <fullName evidence="4">Secreted protein</fullName>
    </recommendedName>
</protein>
<organism evidence="2 3">
    <name type="scientific">Amycolatopsis jiangsuensis</name>
    <dbReference type="NCBI Taxonomy" id="1181879"/>
    <lineage>
        <taxon>Bacteria</taxon>
        <taxon>Bacillati</taxon>
        <taxon>Actinomycetota</taxon>
        <taxon>Actinomycetes</taxon>
        <taxon>Pseudonocardiales</taxon>
        <taxon>Pseudonocardiaceae</taxon>
        <taxon>Amycolatopsis</taxon>
    </lineage>
</organism>
<dbReference type="EMBL" id="JACHMG010000001">
    <property type="protein sequence ID" value="MBB4684260.1"/>
    <property type="molecule type" value="Genomic_DNA"/>
</dbReference>
<gene>
    <name evidence="2" type="ORF">BJY18_001745</name>
</gene>
<name>A0A840IQU3_9PSEU</name>
<evidence type="ECO:0000313" key="2">
    <source>
        <dbReference type="EMBL" id="MBB4684260.1"/>
    </source>
</evidence>
<sequence>MVVGNAMVRRAAAVLLAAGALTAGNTVAAGAAPPAGSGDWRADLSTVDGDDLNVAAAGGVLRLHDLAWHRTQVRASGSEGYLVSPVRRLDTPVNRVRAKVTADLPKGTSVEVDVRGRAGADDWTEWTPAGERPAAFTQPVREVQTRVSLSSTTDGSTPVVREVELGAALDPQANALTAAAPHTYPIYATREGLVGHTTANGHVITSNDHFVALPSGKSLSAKGSGSYSVRVCTTSGSRCEYAPVWDVGPWNTKDDYWNPASVRAEYTDLPQGQPEAYAAYHNGYNGGRDDLGYKVGNPAGIDLADGVFTAGLKLSDNGNVKVTYLWTGSDAATGVVGTAGDPVTVRAGASTSAAAKGLAANYAKVPIECHANGDSVTGKYGTSKVWDRIGPGNFISDAYVKTASGQPAIPACS</sequence>
<keyword evidence="1" id="KW-0732">Signal</keyword>
<feature type="chain" id="PRO_5039655613" description="Secreted protein" evidence="1">
    <location>
        <begin position="29"/>
        <end position="413"/>
    </location>
</feature>
<keyword evidence="3" id="KW-1185">Reference proteome</keyword>
<dbReference type="Proteomes" id="UP000581769">
    <property type="component" value="Unassembled WGS sequence"/>
</dbReference>
<evidence type="ECO:0008006" key="4">
    <source>
        <dbReference type="Google" id="ProtNLM"/>
    </source>
</evidence>
<evidence type="ECO:0000256" key="1">
    <source>
        <dbReference type="SAM" id="SignalP"/>
    </source>
</evidence>
<proteinExistence type="predicted"/>